<dbReference type="Gene3D" id="1.10.287.130">
    <property type="match status" value="1"/>
</dbReference>
<dbReference type="Pfam" id="PF02518">
    <property type="entry name" value="HATPase_c"/>
    <property type="match status" value="1"/>
</dbReference>
<dbReference type="InterPro" id="IPR004358">
    <property type="entry name" value="Sig_transdc_His_kin-like_C"/>
</dbReference>
<dbReference type="SUPFAM" id="SSF55874">
    <property type="entry name" value="ATPase domain of HSP90 chaperone/DNA topoisomerase II/histidine kinase"/>
    <property type="match status" value="1"/>
</dbReference>
<dbReference type="PROSITE" id="PS50113">
    <property type="entry name" value="PAC"/>
    <property type="match status" value="1"/>
</dbReference>
<protein>
    <recommendedName>
        <fullName evidence="2">histidine kinase</fullName>
        <ecNumber evidence="2">2.7.13.3</ecNumber>
    </recommendedName>
</protein>
<dbReference type="InterPro" id="IPR003661">
    <property type="entry name" value="HisK_dim/P_dom"/>
</dbReference>
<dbReference type="InterPro" id="IPR036890">
    <property type="entry name" value="HATPase_C_sf"/>
</dbReference>
<dbReference type="PRINTS" id="PR00344">
    <property type="entry name" value="BCTRLSENSOR"/>
</dbReference>
<dbReference type="EC" id="2.7.13.3" evidence="2"/>
<evidence type="ECO:0000256" key="2">
    <source>
        <dbReference type="ARBA" id="ARBA00012438"/>
    </source>
</evidence>
<dbReference type="SMART" id="SM00387">
    <property type="entry name" value="HATPase_c"/>
    <property type="match status" value="1"/>
</dbReference>
<feature type="domain" description="PAC" evidence="9">
    <location>
        <begin position="247"/>
        <end position="299"/>
    </location>
</feature>
<dbReference type="EMBL" id="CP020370">
    <property type="protein sequence ID" value="AUB81963.1"/>
    <property type="molecule type" value="Genomic_DNA"/>
</dbReference>
<dbReference type="GO" id="GO:0000155">
    <property type="term" value="F:phosphorelay sensor kinase activity"/>
    <property type="evidence" value="ECO:0007669"/>
    <property type="project" value="InterPro"/>
</dbReference>
<dbReference type="SUPFAM" id="SSF47384">
    <property type="entry name" value="Homodimeric domain of signal transducing histidine kinase"/>
    <property type="match status" value="1"/>
</dbReference>
<dbReference type="SUPFAM" id="SSF55785">
    <property type="entry name" value="PYP-like sensor domain (PAS domain)"/>
    <property type="match status" value="1"/>
</dbReference>
<evidence type="ECO:0000256" key="3">
    <source>
        <dbReference type="ARBA" id="ARBA00022553"/>
    </source>
</evidence>
<evidence type="ECO:0000256" key="5">
    <source>
        <dbReference type="ARBA" id="ARBA00022777"/>
    </source>
</evidence>
<sequence length="582" mass="62982">MRDQGGAQRPPSDPRPVEDPATAAQRIAREGLAFNRLILDSVSAEIAVLDGNGVILAVNQPWQRVALENGSEPAQPAAGTGVGANYLAVCCAVADADAQSNEAAVGAGNGIRAVLTGQIADFQMELPCHSPHRQRWFSMSVTPLGCAGAGVVVAHTDITNKRKQAEIALQKSNELFQSVLDNVPARVFWKDRQSCYLGCNKLFANDAGCADPDALSGRTDLDLAWADQAELYRADDQAVMDSGRPRLNYEEPQTTPDGDLIWLRTSKVPMRDEDHQVIGILGVYEDITDAKRSADELDRHRHHLEELVETRTCDLEAARTAADRANRAKTEFISTMSHELRSPLNAILGFAQLLEFEAPPPTPTQQDSITQIVQAGWHLLTLINDILDLGKVESGRTPLTLTAVPLTEIAGECCDMIEPQAQQQGIRVTRQRISTPQWVRADRTRVKQVLINLLSNAVKYNSQPGTIEVDCAASTAGRIRVSVTDSGAGLSPEQLTQIFQPFNRLGQEKSGKEGTGIGLVLAKRLVELMGGVVGVDSTVGVGSVFWFELVATDEPLTLPQPATEDSKEGDDVPIEGIAGYYD</sequence>
<gene>
    <name evidence="10" type="ORF">THSYN_14095</name>
</gene>
<accession>A0A2K8U8R8</accession>
<dbReference type="InterPro" id="IPR000014">
    <property type="entry name" value="PAS"/>
</dbReference>
<keyword evidence="5" id="KW-0418">Kinase</keyword>
<dbReference type="SMART" id="SM00086">
    <property type="entry name" value="PAC"/>
    <property type="match status" value="1"/>
</dbReference>
<dbReference type="Pfam" id="PF00512">
    <property type="entry name" value="HisKA"/>
    <property type="match status" value="1"/>
</dbReference>
<name>A0A2K8U8R8_9GAMM</name>
<evidence type="ECO:0000259" key="9">
    <source>
        <dbReference type="PROSITE" id="PS50113"/>
    </source>
</evidence>
<keyword evidence="6" id="KW-0902">Two-component regulatory system</keyword>
<dbReference type="Gene3D" id="3.30.450.20">
    <property type="entry name" value="PAS domain"/>
    <property type="match status" value="2"/>
</dbReference>
<dbReference type="Pfam" id="PF08448">
    <property type="entry name" value="PAS_4"/>
    <property type="match status" value="1"/>
</dbReference>
<dbReference type="SMART" id="SM00388">
    <property type="entry name" value="HisKA"/>
    <property type="match status" value="1"/>
</dbReference>
<keyword evidence="3" id="KW-0597">Phosphoprotein</keyword>
<organism evidence="10 11">
    <name type="scientific">Candidatus Thiodictyon syntrophicum</name>
    <dbReference type="NCBI Taxonomy" id="1166950"/>
    <lineage>
        <taxon>Bacteria</taxon>
        <taxon>Pseudomonadati</taxon>
        <taxon>Pseudomonadota</taxon>
        <taxon>Gammaproteobacteria</taxon>
        <taxon>Chromatiales</taxon>
        <taxon>Chromatiaceae</taxon>
        <taxon>Thiodictyon</taxon>
    </lineage>
</organism>
<keyword evidence="11" id="KW-1185">Reference proteome</keyword>
<dbReference type="InterPro" id="IPR005467">
    <property type="entry name" value="His_kinase_dom"/>
</dbReference>
<dbReference type="InterPro" id="IPR000700">
    <property type="entry name" value="PAS-assoc_C"/>
</dbReference>
<evidence type="ECO:0000256" key="1">
    <source>
        <dbReference type="ARBA" id="ARBA00000085"/>
    </source>
</evidence>
<dbReference type="Proteomes" id="UP000232638">
    <property type="component" value="Chromosome"/>
</dbReference>
<dbReference type="CDD" id="cd00130">
    <property type="entry name" value="PAS"/>
    <property type="match status" value="1"/>
</dbReference>
<dbReference type="InterPro" id="IPR001610">
    <property type="entry name" value="PAC"/>
</dbReference>
<dbReference type="FunFam" id="3.30.565.10:FF:000006">
    <property type="entry name" value="Sensor histidine kinase WalK"/>
    <property type="match status" value="1"/>
</dbReference>
<dbReference type="NCBIfam" id="TIGR00229">
    <property type="entry name" value="sensory_box"/>
    <property type="match status" value="1"/>
</dbReference>
<dbReference type="InterPro" id="IPR035965">
    <property type="entry name" value="PAS-like_dom_sf"/>
</dbReference>
<evidence type="ECO:0000256" key="6">
    <source>
        <dbReference type="ARBA" id="ARBA00023012"/>
    </source>
</evidence>
<feature type="domain" description="Histidine kinase" evidence="8">
    <location>
        <begin position="335"/>
        <end position="553"/>
    </location>
</feature>
<dbReference type="Gene3D" id="3.30.565.10">
    <property type="entry name" value="Histidine kinase-like ATPase, C-terminal domain"/>
    <property type="match status" value="1"/>
</dbReference>
<dbReference type="CDD" id="cd00082">
    <property type="entry name" value="HisKA"/>
    <property type="match status" value="1"/>
</dbReference>
<dbReference type="PROSITE" id="PS50109">
    <property type="entry name" value="HIS_KIN"/>
    <property type="match status" value="1"/>
</dbReference>
<evidence type="ECO:0000256" key="7">
    <source>
        <dbReference type="SAM" id="MobiDB-lite"/>
    </source>
</evidence>
<dbReference type="PANTHER" id="PTHR43711:SF26">
    <property type="entry name" value="SENSOR HISTIDINE KINASE RCSC"/>
    <property type="match status" value="1"/>
</dbReference>
<evidence type="ECO:0000313" key="11">
    <source>
        <dbReference type="Proteomes" id="UP000232638"/>
    </source>
</evidence>
<dbReference type="RefSeq" id="WP_100919715.1">
    <property type="nucleotide sequence ID" value="NZ_CP020370.1"/>
</dbReference>
<dbReference type="AlphaFoldDB" id="A0A2K8U8R8"/>
<comment type="catalytic activity">
    <reaction evidence="1">
        <text>ATP + protein L-histidine = ADP + protein N-phospho-L-histidine.</text>
        <dbReference type="EC" id="2.7.13.3"/>
    </reaction>
</comment>
<dbReference type="KEGG" id="tsy:THSYN_14095"/>
<dbReference type="GO" id="GO:0005886">
    <property type="term" value="C:plasma membrane"/>
    <property type="evidence" value="ECO:0007669"/>
    <property type="project" value="UniProtKB-ARBA"/>
</dbReference>
<keyword evidence="4" id="KW-0808">Transferase</keyword>
<evidence type="ECO:0000259" key="8">
    <source>
        <dbReference type="PROSITE" id="PS50109"/>
    </source>
</evidence>
<dbReference type="PANTHER" id="PTHR43711">
    <property type="entry name" value="TWO-COMPONENT HISTIDINE KINASE"/>
    <property type="match status" value="1"/>
</dbReference>
<proteinExistence type="predicted"/>
<feature type="region of interest" description="Disordered" evidence="7">
    <location>
        <begin position="1"/>
        <end position="21"/>
    </location>
</feature>
<dbReference type="CDD" id="cd16922">
    <property type="entry name" value="HATPase_EvgS-ArcB-TorS-like"/>
    <property type="match status" value="1"/>
</dbReference>
<dbReference type="OrthoDB" id="6017161at2"/>
<reference evidence="10 11" key="1">
    <citation type="submission" date="2017-03" db="EMBL/GenBank/DDBJ databases">
        <title>Complete genome sequence of Candidatus 'Thiodictyon syntrophicum' sp. nov. strain Cad16T, a photolithoautotroph purple sulfur bacterium isolated from an alpine meromictic lake.</title>
        <authorList>
            <person name="Luedin S.M."/>
            <person name="Pothier J.F."/>
            <person name="Danza F."/>
            <person name="Storelli N."/>
            <person name="Wittwer M."/>
            <person name="Tonolla M."/>
        </authorList>
    </citation>
    <scope>NUCLEOTIDE SEQUENCE [LARGE SCALE GENOMIC DNA]</scope>
    <source>
        <strain evidence="10 11">Cad16T</strain>
    </source>
</reference>
<dbReference type="InterPro" id="IPR050736">
    <property type="entry name" value="Sensor_HK_Regulatory"/>
</dbReference>
<dbReference type="InterPro" id="IPR003594">
    <property type="entry name" value="HATPase_dom"/>
</dbReference>
<evidence type="ECO:0000256" key="4">
    <source>
        <dbReference type="ARBA" id="ARBA00022679"/>
    </source>
</evidence>
<dbReference type="InterPro" id="IPR013656">
    <property type="entry name" value="PAS_4"/>
</dbReference>
<dbReference type="InterPro" id="IPR036097">
    <property type="entry name" value="HisK_dim/P_sf"/>
</dbReference>
<evidence type="ECO:0000313" key="10">
    <source>
        <dbReference type="EMBL" id="AUB81963.1"/>
    </source>
</evidence>